<dbReference type="EMBL" id="AFWT01000017">
    <property type="protein sequence ID" value="EGV30613.1"/>
    <property type="molecule type" value="Genomic_DNA"/>
</dbReference>
<evidence type="ECO:0000256" key="3">
    <source>
        <dbReference type="ARBA" id="ARBA00023125"/>
    </source>
</evidence>
<dbReference type="eggNOG" id="COG0583">
    <property type="taxonomic scope" value="Bacteria"/>
</dbReference>
<dbReference type="GO" id="GO:0003677">
    <property type="term" value="F:DNA binding"/>
    <property type="evidence" value="ECO:0007669"/>
    <property type="project" value="UniProtKB-KW"/>
</dbReference>
<dbReference type="InterPro" id="IPR036390">
    <property type="entry name" value="WH_DNA-bd_sf"/>
</dbReference>
<dbReference type="Pfam" id="PF03466">
    <property type="entry name" value="LysR_substrate"/>
    <property type="match status" value="1"/>
</dbReference>
<evidence type="ECO:0000256" key="2">
    <source>
        <dbReference type="ARBA" id="ARBA00023015"/>
    </source>
</evidence>
<dbReference type="InterPro" id="IPR036388">
    <property type="entry name" value="WH-like_DNA-bd_sf"/>
</dbReference>
<keyword evidence="7" id="KW-1185">Reference proteome</keyword>
<dbReference type="Gene3D" id="1.10.10.10">
    <property type="entry name" value="Winged helix-like DNA-binding domain superfamily/Winged helix DNA-binding domain"/>
    <property type="match status" value="1"/>
</dbReference>
<reference evidence="6 7" key="1">
    <citation type="submission" date="2011-06" db="EMBL/GenBank/DDBJ databases">
        <title>The draft genome of Thiorhodococcus drewsii AZ1.</title>
        <authorList>
            <consortium name="US DOE Joint Genome Institute (JGI-PGF)"/>
            <person name="Lucas S."/>
            <person name="Han J."/>
            <person name="Lapidus A."/>
            <person name="Cheng J.-F."/>
            <person name="Goodwin L."/>
            <person name="Pitluck S."/>
            <person name="Peters L."/>
            <person name="Land M.L."/>
            <person name="Hauser L."/>
            <person name="Vogl K."/>
            <person name="Liu Z."/>
            <person name="Imhoff J."/>
            <person name="Thiel V."/>
            <person name="Frigaard N.-U."/>
            <person name="Bryant D.A."/>
            <person name="Woyke T.J."/>
        </authorList>
    </citation>
    <scope>NUCLEOTIDE SEQUENCE [LARGE SCALE GENOMIC DNA]</scope>
    <source>
        <strain evidence="6 7">AZ1</strain>
    </source>
</reference>
<evidence type="ECO:0000259" key="5">
    <source>
        <dbReference type="PROSITE" id="PS50931"/>
    </source>
</evidence>
<dbReference type="PANTHER" id="PTHR30579:SF7">
    <property type="entry name" value="HTH-TYPE TRANSCRIPTIONAL REGULATOR LRHA-RELATED"/>
    <property type="match status" value="1"/>
</dbReference>
<dbReference type="Gene3D" id="3.40.190.10">
    <property type="entry name" value="Periplasmic binding protein-like II"/>
    <property type="match status" value="2"/>
</dbReference>
<accession>G2E2Q9</accession>
<evidence type="ECO:0000313" key="7">
    <source>
        <dbReference type="Proteomes" id="UP000004200"/>
    </source>
</evidence>
<dbReference type="Pfam" id="PF00126">
    <property type="entry name" value="HTH_1"/>
    <property type="match status" value="1"/>
</dbReference>
<proteinExistence type="inferred from homology"/>
<keyword evidence="3" id="KW-0238">DNA-binding</keyword>
<dbReference type="RefSeq" id="WP_007041285.1">
    <property type="nucleotide sequence ID" value="NZ_AFWT01000017.1"/>
</dbReference>
<dbReference type="InterPro" id="IPR005119">
    <property type="entry name" value="LysR_subst-bd"/>
</dbReference>
<dbReference type="PANTHER" id="PTHR30579">
    <property type="entry name" value="TRANSCRIPTIONAL REGULATOR"/>
    <property type="match status" value="1"/>
</dbReference>
<dbReference type="GO" id="GO:0003700">
    <property type="term" value="F:DNA-binding transcription factor activity"/>
    <property type="evidence" value="ECO:0007669"/>
    <property type="project" value="InterPro"/>
</dbReference>
<keyword evidence="4" id="KW-0804">Transcription</keyword>
<dbReference type="PROSITE" id="PS50931">
    <property type="entry name" value="HTH_LYSR"/>
    <property type="match status" value="1"/>
</dbReference>
<evidence type="ECO:0000256" key="4">
    <source>
        <dbReference type="ARBA" id="ARBA00023163"/>
    </source>
</evidence>
<organism evidence="6 7">
    <name type="scientific">Thiorhodococcus drewsii AZ1</name>
    <dbReference type="NCBI Taxonomy" id="765913"/>
    <lineage>
        <taxon>Bacteria</taxon>
        <taxon>Pseudomonadati</taxon>
        <taxon>Pseudomonadota</taxon>
        <taxon>Gammaproteobacteria</taxon>
        <taxon>Chromatiales</taxon>
        <taxon>Chromatiaceae</taxon>
        <taxon>Thiorhodococcus</taxon>
    </lineage>
</organism>
<gene>
    <name evidence="6" type="ORF">ThidrDRAFT_2572</name>
</gene>
<keyword evidence="2" id="KW-0805">Transcription regulation</keyword>
<comment type="caution">
    <text evidence="6">The sequence shown here is derived from an EMBL/GenBank/DDBJ whole genome shotgun (WGS) entry which is preliminary data.</text>
</comment>
<feature type="domain" description="HTH lysR-type" evidence="5">
    <location>
        <begin position="1"/>
        <end position="62"/>
    </location>
</feature>
<dbReference type="OrthoDB" id="9786526at2"/>
<protein>
    <submittedName>
        <fullName evidence="6">Transcriptional regulator, LysR family</fullName>
    </submittedName>
</protein>
<dbReference type="PATRIC" id="fig|765913.3.peg.2620"/>
<dbReference type="InterPro" id="IPR050176">
    <property type="entry name" value="LTTR"/>
</dbReference>
<dbReference type="InterPro" id="IPR000847">
    <property type="entry name" value="LysR_HTH_N"/>
</dbReference>
<dbReference type="Proteomes" id="UP000004200">
    <property type="component" value="Unassembled WGS sequence"/>
</dbReference>
<comment type="similarity">
    <text evidence="1">Belongs to the LysR transcriptional regulatory family.</text>
</comment>
<dbReference type="SUPFAM" id="SSF53850">
    <property type="entry name" value="Periplasmic binding protein-like II"/>
    <property type="match status" value="1"/>
</dbReference>
<dbReference type="SUPFAM" id="SSF46785">
    <property type="entry name" value="Winged helix' DNA-binding domain"/>
    <property type="match status" value="1"/>
</dbReference>
<dbReference type="STRING" id="765913.ThidrDRAFT_2572"/>
<sequence>MKIRLEIGALQALCAIDELGGITRAADRLALSQSAVSHKIKRLEAGLGCELLTRRAGAPLFTAEGERLLRYARRILALHDEAVLSLGQQPLTGRIRLGMTEDTSGGGLSRILGRFTRRHPEVAVQTQVLQSLEIEAQLERGELDIGILQVFIHRVRPSDRVLDTDSLHWVKSPDLSLDLSRPVPFLSFDDDCFYRHWAMEVGQSQPPGLVTVLTCPSGAGIRSALDAGLGICLMGSRQLTPEMDVLSDPFPPPPGIAHIVRVGPQAHSAVVRTLVAEIASELGSRWHTRAA</sequence>
<evidence type="ECO:0000313" key="6">
    <source>
        <dbReference type="EMBL" id="EGV30613.1"/>
    </source>
</evidence>
<name>G2E2Q9_9GAMM</name>
<dbReference type="AlphaFoldDB" id="G2E2Q9"/>
<evidence type="ECO:0000256" key="1">
    <source>
        <dbReference type="ARBA" id="ARBA00009437"/>
    </source>
</evidence>
<dbReference type="PRINTS" id="PR00039">
    <property type="entry name" value="HTHLYSR"/>
</dbReference>